<accession>A0A7K0KDI9</accession>
<evidence type="ECO:0000259" key="1">
    <source>
        <dbReference type="Pfam" id="PF01637"/>
    </source>
</evidence>
<evidence type="ECO:0000313" key="3">
    <source>
        <dbReference type="EMBL" id="MST84001.1"/>
    </source>
</evidence>
<evidence type="ECO:0000313" key="4">
    <source>
        <dbReference type="Proteomes" id="UP000438914"/>
    </source>
</evidence>
<protein>
    <submittedName>
        <fullName evidence="3">ATP-binding protein</fullName>
    </submittedName>
</protein>
<name>A0A7K0KDI9_9BACT</name>
<feature type="domain" description="DUF234" evidence="2">
    <location>
        <begin position="316"/>
        <end position="401"/>
    </location>
</feature>
<dbReference type="EMBL" id="VUNG01000007">
    <property type="protein sequence ID" value="MST84001.1"/>
    <property type="molecule type" value="Genomic_DNA"/>
</dbReference>
<dbReference type="RefSeq" id="WP_154533584.1">
    <property type="nucleotide sequence ID" value="NZ_VUNG01000007.1"/>
</dbReference>
<gene>
    <name evidence="3" type="ORF">FYJ73_04855</name>
</gene>
<keyword evidence="4" id="KW-1185">Reference proteome</keyword>
<proteinExistence type="predicted"/>
<evidence type="ECO:0000259" key="2">
    <source>
        <dbReference type="Pfam" id="PF03008"/>
    </source>
</evidence>
<dbReference type="PANTHER" id="PTHR34704">
    <property type="entry name" value="ATPASE"/>
    <property type="match status" value="1"/>
</dbReference>
<dbReference type="Pfam" id="PF01637">
    <property type="entry name" value="ATPase_2"/>
    <property type="match status" value="1"/>
</dbReference>
<dbReference type="Gene3D" id="3.40.50.300">
    <property type="entry name" value="P-loop containing nucleotide triphosphate hydrolases"/>
    <property type="match status" value="2"/>
</dbReference>
<dbReference type="Proteomes" id="UP000438914">
    <property type="component" value="Unassembled WGS sequence"/>
</dbReference>
<comment type="caution">
    <text evidence="3">The sequence shown here is derived from an EMBL/GenBank/DDBJ whole genome shotgun (WGS) entry which is preliminary data.</text>
</comment>
<dbReference type="PANTHER" id="PTHR34704:SF1">
    <property type="entry name" value="ATPASE"/>
    <property type="match status" value="1"/>
</dbReference>
<dbReference type="InterPro" id="IPR011579">
    <property type="entry name" value="ATPase_dom"/>
</dbReference>
<keyword evidence="3" id="KW-0067">ATP-binding</keyword>
<feature type="domain" description="ATPase" evidence="1">
    <location>
        <begin position="3"/>
        <end position="206"/>
    </location>
</feature>
<dbReference type="GO" id="GO:0005524">
    <property type="term" value="F:ATP binding"/>
    <property type="evidence" value="ECO:0007669"/>
    <property type="project" value="UniProtKB-KW"/>
</dbReference>
<reference evidence="3 4" key="1">
    <citation type="submission" date="2019-08" db="EMBL/GenBank/DDBJ databases">
        <title>In-depth cultivation of the pig gut microbiome towards novel bacterial diversity and tailored functional studies.</title>
        <authorList>
            <person name="Wylensek D."/>
            <person name="Hitch T.C.A."/>
            <person name="Clavel T."/>
        </authorList>
    </citation>
    <scope>NUCLEOTIDE SEQUENCE [LARGE SCALE GENOMIC DNA]</scope>
    <source>
        <strain evidence="3 4">LKV-178-WT-2A</strain>
    </source>
</reference>
<dbReference type="SUPFAM" id="SSF52540">
    <property type="entry name" value="P-loop containing nucleoside triphosphate hydrolases"/>
    <property type="match status" value="1"/>
</dbReference>
<dbReference type="InterPro" id="IPR027417">
    <property type="entry name" value="P-loop_NTPase"/>
</dbReference>
<sequence>MKFYDRKEEIALLERIVKQSREQSRMTVLVGRRRIGKTELAKRCGDSLVLYFFVARKAESLLCDDFVREAEAKLGIPIGHFTSVATLFGYLLQLSAQRPFTIIMDEFQDFYRVNPAVFSEIQNQWDRYKDQGHLNLIISGSIFTMMKHIFEDSKEPLFSRAQKKITVLPFKTVVLKTILKDYNPHYTPDDLLTLYAITGGVAWYVTLLMDDGYCDRESMLAALTARDSLFINEGQNMLVEEFGKEYTTYFSIMSCIADGLYSRGEIENRLNMTNLGSYLKRLENDFLLIKRHVPVFESASSKKTRYELNDNFLILWFRFFYKYQAMVENDALGQLARIVVRDFDQFSGLCLERYFRQKLRESGRYTRIGGYWNRSGENEIDLVAVNEIDGVADIFEVKRHRSRYDEKLLQDKVAEMLKTCKPLQGMKITLGCLSLEDM</sequence>
<organism evidence="3 4">
    <name type="scientific">Hallella mizrahii</name>
    <dbReference type="NCBI Taxonomy" id="2606637"/>
    <lineage>
        <taxon>Bacteria</taxon>
        <taxon>Pseudomonadati</taxon>
        <taxon>Bacteroidota</taxon>
        <taxon>Bacteroidia</taxon>
        <taxon>Bacteroidales</taxon>
        <taxon>Prevotellaceae</taxon>
        <taxon>Hallella</taxon>
    </lineage>
</organism>
<keyword evidence="3" id="KW-0547">Nucleotide-binding</keyword>
<dbReference type="AlphaFoldDB" id="A0A7K0KDI9"/>
<dbReference type="Pfam" id="PF03008">
    <property type="entry name" value="DUF234"/>
    <property type="match status" value="1"/>
</dbReference>
<dbReference type="InterPro" id="IPR004256">
    <property type="entry name" value="DUF234"/>
</dbReference>